<evidence type="ECO:0000313" key="3">
    <source>
        <dbReference type="Proteomes" id="UP000472240"/>
    </source>
</evidence>
<protein>
    <submittedName>
        <fullName evidence="2">Uncharacterized protein</fullName>
    </submittedName>
</protein>
<keyword evidence="1" id="KW-1133">Transmembrane helix</keyword>
<dbReference type="AlphaFoldDB" id="A0A671FBR9"/>
<reference evidence="3" key="3">
    <citation type="submission" date="2018-12" db="EMBL/GenBank/DDBJ databases">
        <title>G10K-VGP greater horseshoe bat female genome, primary haplotype.</title>
        <authorList>
            <person name="Teeling E."/>
            <person name="Myers G."/>
            <person name="Vernes S."/>
            <person name="Pippel M."/>
            <person name="Winkler S."/>
            <person name="Fedrigo O."/>
            <person name="Rhie A."/>
            <person name="Koren S."/>
            <person name="Phillippy A."/>
            <person name="Lewin H."/>
            <person name="Damas J."/>
            <person name="Howe K."/>
            <person name="Mountcastle J."/>
            <person name="Jarvis E.D."/>
        </authorList>
    </citation>
    <scope>NUCLEOTIDE SEQUENCE [LARGE SCALE GENOMIC DNA]</scope>
</reference>
<keyword evidence="3" id="KW-1185">Reference proteome</keyword>
<reference evidence="2 3" key="2">
    <citation type="journal article" date="2018" name="Annu Rev Anim Biosci">
        <title>Bat Biology, Genomes, and the Bat1K Project: To Generate Chromosome-Level Genomes for All Living Bat Species.</title>
        <authorList>
            <person name="Teeling E.C."/>
            <person name="Vernes S.C."/>
            <person name="Davalos L.M."/>
            <person name="Ray D.A."/>
            <person name="Gilbert M.T.P."/>
            <person name="Myers E."/>
        </authorList>
    </citation>
    <scope>NUCLEOTIDE SEQUENCE</scope>
</reference>
<reference evidence="2" key="4">
    <citation type="submission" date="2025-08" db="UniProtKB">
        <authorList>
            <consortium name="Ensembl"/>
        </authorList>
    </citation>
    <scope>IDENTIFICATION</scope>
</reference>
<sequence>LDKAISATLESLLKVISCLQLILQSWSYFVNLSVVPLFFSALSSRPLENKTKLYAFCSCYGAICLWILQIMVI</sequence>
<dbReference type="OMA" id="ICLWILQ"/>
<dbReference type="Proteomes" id="UP000472240">
    <property type="component" value="Chromosome 14"/>
</dbReference>
<feature type="transmembrane region" description="Helical" evidence="1">
    <location>
        <begin position="53"/>
        <end position="72"/>
    </location>
</feature>
<dbReference type="InParanoid" id="A0A671FBR9"/>
<dbReference type="Ensembl" id="ENSRFET00010024994.1">
    <property type="protein sequence ID" value="ENSRFEP00010022970.1"/>
    <property type="gene ID" value="ENSRFEG00010015382.1"/>
</dbReference>
<keyword evidence="1" id="KW-0812">Transmembrane</keyword>
<evidence type="ECO:0000313" key="2">
    <source>
        <dbReference type="Ensembl" id="ENSRFEP00010022970.1"/>
    </source>
</evidence>
<reference evidence="2" key="5">
    <citation type="submission" date="2025-09" db="UniProtKB">
        <authorList>
            <consortium name="Ensembl"/>
        </authorList>
    </citation>
    <scope>IDENTIFICATION</scope>
</reference>
<feature type="transmembrane region" description="Helical" evidence="1">
    <location>
        <begin position="21"/>
        <end position="41"/>
    </location>
</feature>
<keyword evidence="1" id="KW-0472">Membrane</keyword>
<proteinExistence type="predicted"/>
<organism evidence="2 3">
    <name type="scientific">Rhinolophus ferrumequinum</name>
    <name type="common">Greater horseshoe bat</name>
    <dbReference type="NCBI Taxonomy" id="59479"/>
    <lineage>
        <taxon>Eukaryota</taxon>
        <taxon>Metazoa</taxon>
        <taxon>Chordata</taxon>
        <taxon>Craniata</taxon>
        <taxon>Vertebrata</taxon>
        <taxon>Euteleostomi</taxon>
        <taxon>Mammalia</taxon>
        <taxon>Eutheria</taxon>
        <taxon>Laurasiatheria</taxon>
        <taxon>Chiroptera</taxon>
        <taxon>Yinpterochiroptera</taxon>
        <taxon>Rhinolophoidea</taxon>
        <taxon>Rhinolophidae</taxon>
        <taxon>Rhinolophinae</taxon>
        <taxon>Rhinolophus</taxon>
    </lineage>
</organism>
<accession>A0A671FBR9</accession>
<dbReference type="GeneTree" id="ENSGT00950000186060"/>
<reference evidence="2 3" key="1">
    <citation type="journal article" date="2015" name="Annu Rev Anim Biosci">
        <title>The Genome 10K Project: a way forward.</title>
        <authorList>
            <person name="Koepfli K.P."/>
            <person name="Paten B."/>
            <person name="O'Brien S.J."/>
            <person name="Koepfli K.P."/>
            <person name="Paten B."/>
            <person name="Antunes A."/>
            <person name="Belov K."/>
            <person name="Bustamante C."/>
            <person name="Castoe T.A."/>
            <person name="Clawson H."/>
            <person name="Crawford A.J."/>
            <person name="Diekhans M."/>
            <person name="Distel D."/>
            <person name="Durbin R."/>
            <person name="Earl D."/>
            <person name="Fujita M.K."/>
            <person name="Gamble T."/>
            <person name="Georges A."/>
            <person name="Gemmell N."/>
            <person name="Gilbert M.T."/>
            <person name="Graves J.M."/>
            <person name="Green R.E."/>
            <person name="Hickey G."/>
            <person name="Jarvis E.D."/>
            <person name="Johnson W."/>
            <person name="Komissarov A."/>
            <person name="Korf I."/>
            <person name="Kuhn R."/>
            <person name="Larkin D.M."/>
            <person name="Lewin H."/>
            <person name="Lopez J.V."/>
            <person name="Ma J."/>
            <person name="Marques-Bonet T."/>
            <person name="Miller W."/>
            <person name="Murphy R."/>
            <person name="Pevzner P."/>
            <person name="Shapiro B."/>
            <person name="Steiner C."/>
            <person name="Tamazian G."/>
            <person name="Venkatesh B."/>
            <person name="Wang J."/>
            <person name="Wayne R."/>
            <person name="Wiley E."/>
            <person name="Yang H."/>
            <person name="Zhang G."/>
            <person name="Haussler D."/>
            <person name="Ryder O."/>
            <person name="O'Brien S.J."/>
        </authorList>
    </citation>
    <scope>NUCLEOTIDE SEQUENCE</scope>
</reference>
<evidence type="ECO:0000256" key="1">
    <source>
        <dbReference type="SAM" id="Phobius"/>
    </source>
</evidence>
<name>A0A671FBR9_RHIFE</name>